<dbReference type="GO" id="GO:0071555">
    <property type="term" value="P:cell wall organization"/>
    <property type="evidence" value="ECO:0007669"/>
    <property type="project" value="UniProtKB-UniRule"/>
</dbReference>
<protein>
    <recommendedName>
        <fullName evidence="8">L,D-TPase catalytic domain-containing protein</fullName>
    </recommendedName>
</protein>
<sequence>MRKLFSVRIDTTSIILYLFTFLIFTACNEFKNDSEGIIDDFISVTDSITEVVETVKILSASDINLTKEIQFEKYILDDQYEYEDTIRYFQWNKIKEKIAHIENEININSDSKKFVVFSNYKNMNGEAPTVPDFVRNEYRRVSDHYGIERYQSVPLYSIQGDTVLVRYGRDGWIAKIIDNDTTEMIRVKGVSFDGEYLIPNRYLINWGDSIKINQVIAVDVTNQNISVIEKRDNTWNILSMNPATTGVHKPPYASETPIGIFAIQDQKEKMFYTKDGSNEIAGYAPYASRFTNGAYIHGVPTQLPQTRIIEWSNTLGTTPRSHMCVRVASSQAKFVFDLITVKEAVVVVID</sequence>
<evidence type="ECO:0000313" key="10">
    <source>
        <dbReference type="Proteomes" id="UP000032417"/>
    </source>
</evidence>
<evidence type="ECO:0000259" key="8">
    <source>
        <dbReference type="PROSITE" id="PS52029"/>
    </source>
</evidence>
<keyword evidence="10" id="KW-1185">Reference proteome</keyword>
<dbReference type="PATRIC" id="fig|1562970.3.peg.1458"/>
<accession>A0A098C006</accession>
<dbReference type="Gene3D" id="2.40.440.10">
    <property type="entry name" value="L,D-transpeptidase catalytic domain-like"/>
    <property type="match status" value="1"/>
</dbReference>
<dbReference type="OrthoDB" id="92744at2"/>
<dbReference type="InterPro" id="IPR038063">
    <property type="entry name" value="Transpep_catalytic_dom"/>
</dbReference>
<feature type="active site" description="Proton donor/acceptor" evidence="7">
    <location>
        <position position="297"/>
    </location>
</feature>
<dbReference type="PROSITE" id="PS51257">
    <property type="entry name" value="PROKAR_LIPOPROTEIN"/>
    <property type="match status" value="1"/>
</dbReference>
<dbReference type="GO" id="GO:0016740">
    <property type="term" value="F:transferase activity"/>
    <property type="evidence" value="ECO:0007669"/>
    <property type="project" value="UniProtKB-KW"/>
</dbReference>
<dbReference type="InterPro" id="IPR005490">
    <property type="entry name" value="LD_TPept_cat_dom"/>
</dbReference>
<feature type="domain" description="L,D-TPase catalytic" evidence="8">
    <location>
        <begin position="214"/>
        <end position="348"/>
    </location>
</feature>
<evidence type="ECO:0000256" key="5">
    <source>
        <dbReference type="ARBA" id="ARBA00022984"/>
    </source>
</evidence>
<gene>
    <name evidence="9" type="ORF">ING2E5B_1472</name>
</gene>
<organism evidence="9 10">
    <name type="scientific">Fermentimonas caenicola</name>
    <dbReference type="NCBI Taxonomy" id="1562970"/>
    <lineage>
        <taxon>Bacteria</taxon>
        <taxon>Pseudomonadati</taxon>
        <taxon>Bacteroidota</taxon>
        <taxon>Bacteroidia</taxon>
        <taxon>Bacteroidales</taxon>
        <taxon>Dysgonomonadaceae</taxon>
        <taxon>Fermentimonas</taxon>
    </lineage>
</organism>
<dbReference type="UniPathway" id="UPA00219"/>
<proteinExistence type="inferred from homology"/>
<evidence type="ECO:0000256" key="2">
    <source>
        <dbReference type="ARBA" id="ARBA00005992"/>
    </source>
</evidence>
<dbReference type="GO" id="GO:0009252">
    <property type="term" value="P:peptidoglycan biosynthetic process"/>
    <property type="evidence" value="ECO:0007669"/>
    <property type="project" value="UniProtKB-UniPathway"/>
</dbReference>
<dbReference type="PROSITE" id="PS52029">
    <property type="entry name" value="LD_TPASE"/>
    <property type="match status" value="1"/>
</dbReference>
<evidence type="ECO:0000256" key="3">
    <source>
        <dbReference type="ARBA" id="ARBA00022679"/>
    </source>
</evidence>
<dbReference type="CDD" id="cd16913">
    <property type="entry name" value="YkuD_like"/>
    <property type="match status" value="1"/>
</dbReference>
<dbReference type="Proteomes" id="UP000032417">
    <property type="component" value="Chromosome 1"/>
</dbReference>
<comment type="pathway">
    <text evidence="1 7">Cell wall biogenesis; peptidoglycan biosynthesis.</text>
</comment>
<evidence type="ECO:0000256" key="1">
    <source>
        <dbReference type="ARBA" id="ARBA00004752"/>
    </source>
</evidence>
<keyword evidence="6 7" id="KW-0961">Cell wall biogenesis/degradation</keyword>
<dbReference type="Pfam" id="PF03734">
    <property type="entry name" value="YkuD"/>
    <property type="match status" value="1"/>
</dbReference>
<keyword evidence="4 7" id="KW-0133">Cell shape</keyword>
<dbReference type="GO" id="GO:0004180">
    <property type="term" value="F:carboxypeptidase activity"/>
    <property type="evidence" value="ECO:0007669"/>
    <property type="project" value="UniProtKB-ARBA"/>
</dbReference>
<dbReference type="SUPFAM" id="SSF141523">
    <property type="entry name" value="L,D-transpeptidase catalytic domain-like"/>
    <property type="match status" value="1"/>
</dbReference>
<evidence type="ECO:0000313" key="9">
    <source>
        <dbReference type="EMBL" id="CEA16220.1"/>
    </source>
</evidence>
<comment type="similarity">
    <text evidence="2">Belongs to the YkuD family.</text>
</comment>
<name>A0A098C006_9BACT</name>
<evidence type="ECO:0000256" key="7">
    <source>
        <dbReference type="PROSITE-ProRule" id="PRU01373"/>
    </source>
</evidence>
<evidence type="ECO:0000256" key="6">
    <source>
        <dbReference type="ARBA" id="ARBA00023316"/>
    </source>
</evidence>
<reference evidence="9 10" key="1">
    <citation type="submission" date="2014-08" db="EMBL/GenBank/DDBJ databases">
        <authorList>
            <person name="Wibberg D."/>
        </authorList>
    </citation>
    <scope>NUCLEOTIDE SEQUENCE [LARGE SCALE GENOMIC DNA]</scope>
    <source>
        <strain evidence="10">ING2-E5B</strain>
    </source>
</reference>
<dbReference type="AlphaFoldDB" id="A0A098C006"/>
<dbReference type="STRING" id="1562970.ING2E5B_1472"/>
<keyword evidence="5 7" id="KW-0573">Peptidoglycan synthesis</keyword>
<keyword evidence="3" id="KW-0808">Transferase</keyword>
<evidence type="ECO:0000256" key="4">
    <source>
        <dbReference type="ARBA" id="ARBA00022960"/>
    </source>
</evidence>
<dbReference type="EMBL" id="LN515532">
    <property type="protein sequence ID" value="CEA16220.1"/>
    <property type="molecule type" value="Genomic_DNA"/>
</dbReference>
<dbReference type="HOGENOM" id="CLU_815489_0_0_10"/>
<dbReference type="GO" id="GO:0008360">
    <property type="term" value="P:regulation of cell shape"/>
    <property type="evidence" value="ECO:0007669"/>
    <property type="project" value="UniProtKB-UniRule"/>
</dbReference>
<dbReference type="KEGG" id="pbt:ING2E5B_1472"/>
<feature type="active site" description="Nucleophile" evidence="7">
    <location>
        <position position="324"/>
    </location>
</feature>